<dbReference type="EMBL" id="AP014546">
    <property type="protein sequence ID" value="BBB30209.1"/>
    <property type="molecule type" value="Genomic_DNA"/>
</dbReference>
<dbReference type="InterPro" id="IPR024976">
    <property type="entry name" value="DUF3885"/>
</dbReference>
<evidence type="ECO:0000259" key="1">
    <source>
        <dbReference type="Pfam" id="PF13021"/>
    </source>
</evidence>
<sequence length="191" mass="22413">MIKDLAKFWEREFDSFPPEAHNLKHEFKDRWVRFYSLPESKRYPENEQEYLEVLRRHNIVLQELVGKNNVLVVLPEYSESKEPAKPEPELTAIFPTTEPWCSLEQHEEDDDYELYWHLHVSEVSFTGCELNSLFRLVANDEAGNIMIINPSKGVVFHPYDGGADIVVASTKERDQLKEKHNEWLSAHPEGF</sequence>
<name>A0A7R6SW22_9GAMM</name>
<dbReference type="Proteomes" id="UP000595332">
    <property type="component" value="Chromosome"/>
</dbReference>
<proteinExistence type="predicted"/>
<reference evidence="2 3" key="1">
    <citation type="journal article" date="2008" name="Int. J. Syst. Evol. Microbiol.">
        <title>Neptunomonas japonica sp. nov., an Osedax japonicus symbiont-like bacterium isolated from sediment adjacent to sperm whale carcasses off Kagoshima, Japan.</title>
        <authorList>
            <person name="Miyazaki M."/>
            <person name="Nogi Y."/>
            <person name="Fujiwara Y."/>
            <person name="Kawato M."/>
            <person name="Kubokawa K."/>
            <person name="Horikoshi K."/>
        </authorList>
    </citation>
    <scope>NUCLEOTIDE SEQUENCE [LARGE SCALE GENOMIC DNA]</scope>
    <source>
        <strain evidence="2 3">JAMM 1380</strain>
    </source>
</reference>
<protein>
    <recommendedName>
        <fullName evidence="1">DUF3885 domain-containing protein</fullName>
    </recommendedName>
</protein>
<evidence type="ECO:0000313" key="3">
    <source>
        <dbReference type="Proteomes" id="UP000595332"/>
    </source>
</evidence>
<gene>
    <name evidence="2" type="ORF">NEJAP_2262</name>
</gene>
<dbReference type="KEGG" id="njp:NEJAP_2262"/>
<feature type="domain" description="DUF3885" evidence="1">
    <location>
        <begin position="21"/>
        <end position="188"/>
    </location>
</feature>
<dbReference type="RefSeq" id="WP_201347414.1">
    <property type="nucleotide sequence ID" value="NZ_AP014546.1"/>
</dbReference>
<accession>A0A7R6SW22</accession>
<dbReference type="Pfam" id="PF13021">
    <property type="entry name" value="DUF3885"/>
    <property type="match status" value="1"/>
</dbReference>
<keyword evidence="3" id="KW-1185">Reference proteome</keyword>
<evidence type="ECO:0000313" key="2">
    <source>
        <dbReference type="EMBL" id="BBB30209.1"/>
    </source>
</evidence>
<organism evidence="2 3">
    <name type="scientific">Neptunomonas japonica JAMM 1380</name>
    <dbReference type="NCBI Taxonomy" id="1441457"/>
    <lineage>
        <taxon>Bacteria</taxon>
        <taxon>Pseudomonadati</taxon>
        <taxon>Pseudomonadota</taxon>
        <taxon>Gammaproteobacteria</taxon>
        <taxon>Oceanospirillales</taxon>
        <taxon>Oceanospirillaceae</taxon>
        <taxon>Neptunomonas</taxon>
    </lineage>
</organism>
<dbReference type="AlphaFoldDB" id="A0A7R6SW22"/>